<evidence type="ECO:0008006" key="5">
    <source>
        <dbReference type="Google" id="ProtNLM"/>
    </source>
</evidence>
<evidence type="ECO:0000256" key="2">
    <source>
        <dbReference type="SAM" id="SignalP"/>
    </source>
</evidence>
<gene>
    <name evidence="3" type="ORF">CT19425_MP70132</name>
</gene>
<reference evidence="3 4" key="1">
    <citation type="submission" date="2018-01" db="EMBL/GenBank/DDBJ databases">
        <authorList>
            <person name="Gaut B.S."/>
            <person name="Morton B.R."/>
            <person name="Clegg M.T."/>
            <person name="Duvall M.R."/>
        </authorList>
    </citation>
    <scope>NUCLEOTIDE SEQUENCE [LARGE SCALE GENOMIC DNA]</scope>
    <source>
        <strain evidence="3">Cupriavidus taiwanensis LMG 19425</strain>
        <plasmid evidence="4">Plasmid ii</plasmid>
    </source>
</reference>
<dbReference type="AlphaFoldDB" id="A0A375IR86"/>
<name>A0A375IR86_9BURK</name>
<evidence type="ECO:0000313" key="3">
    <source>
        <dbReference type="EMBL" id="SPK75972.1"/>
    </source>
</evidence>
<organism evidence="3 4">
    <name type="scientific">Cupriavidus taiwanensis</name>
    <dbReference type="NCBI Taxonomy" id="164546"/>
    <lineage>
        <taxon>Bacteria</taxon>
        <taxon>Pseudomonadati</taxon>
        <taxon>Pseudomonadota</taxon>
        <taxon>Betaproteobacteria</taxon>
        <taxon>Burkholderiales</taxon>
        <taxon>Burkholderiaceae</taxon>
        <taxon>Cupriavidus</taxon>
    </lineage>
</organism>
<protein>
    <recommendedName>
        <fullName evidence="5">Copper resistance protein CopQ</fullName>
    </recommendedName>
</protein>
<keyword evidence="3" id="KW-0614">Plasmid</keyword>
<feature type="signal peptide" evidence="2">
    <location>
        <begin position="1"/>
        <end position="27"/>
    </location>
</feature>
<feature type="region of interest" description="Disordered" evidence="1">
    <location>
        <begin position="55"/>
        <end position="127"/>
    </location>
</feature>
<keyword evidence="2" id="KW-0732">Signal</keyword>
<evidence type="ECO:0000256" key="1">
    <source>
        <dbReference type="SAM" id="MobiDB-lite"/>
    </source>
</evidence>
<feature type="chain" id="PRO_5016869673" description="Copper resistance protein CopQ" evidence="2">
    <location>
        <begin position="28"/>
        <end position="127"/>
    </location>
</feature>
<sequence>MKTATLHIILSSFILGASSMALAPAHAQDVQSSAFAGDKYSYTFHAAKRDVFTDGAHGIKQRDPFTDGARTTKSADPFTDGANIQSPRDPFTDGAHGADAATVAGMDRTGVSAPPGHTSHAANDAAV</sequence>
<evidence type="ECO:0000313" key="4">
    <source>
        <dbReference type="Proteomes" id="UP000255505"/>
    </source>
</evidence>
<dbReference type="RefSeq" id="WP_115666499.1">
    <property type="nucleotide sequence ID" value="NZ_LT991977.1"/>
</dbReference>
<geneLocation type="plasmid" evidence="3">
    <name>II</name>
</geneLocation>
<accession>A0A375IR86</accession>
<proteinExistence type="predicted"/>
<dbReference type="EMBL" id="LT991977">
    <property type="protein sequence ID" value="SPK75972.1"/>
    <property type="molecule type" value="Genomic_DNA"/>
</dbReference>
<dbReference type="Proteomes" id="UP000255505">
    <property type="component" value="Plasmid II"/>
</dbReference>